<reference evidence="2" key="1">
    <citation type="submission" date="2022-12" db="EMBL/GenBank/DDBJ databases">
        <authorList>
            <person name="Petersen C."/>
        </authorList>
    </citation>
    <scope>NUCLEOTIDE SEQUENCE</scope>
    <source>
        <strain evidence="2">IBT 29495</strain>
    </source>
</reference>
<reference evidence="2" key="2">
    <citation type="journal article" date="2023" name="IMA Fungus">
        <title>Comparative genomic study of the Penicillium genus elucidates a diverse pangenome and 15 lateral gene transfer events.</title>
        <authorList>
            <person name="Petersen C."/>
            <person name="Sorensen T."/>
            <person name="Nielsen M.R."/>
            <person name="Sondergaard T.E."/>
            <person name="Sorensen J.L."/>
            <person name="Fitzpatrick D.A."/>
            <person name="Frisvad J.C."/>
            <person name="Nielsen K.L."/>
        </authorList>
    </citation>
    <scope>NUCLEOTIDE SEQUENCE</scope>
    <source>
        <strain evidence="2">IBT 29495</strain>
    </source>
</reference>
<protein>
    <submittedName>
        <fullName evidence="2">Uncharacterized protein</fullName>
    </submittedName>
</protein>
<keyword evidence="3" id="KW-1185">Reference proteome</keyword>
<accession>A0A9W9XX33</accession>
<evidence type="ECO:0000313" key="2">
    <source>
        <dbReference type="EMBL" id="KAJ5504271.1"/>
    </source>
</evidence>
<gene>
    <name evidence="2" type="ORF">N7463_007145</name>
</gene>
<dbReference type="EMBL" id="JAPWDS010000003">
    <property type="protein sequence ID" value="KAJ5504271.1"/>
    <property type="molecule type" value="Genomic_DNA"/>
</dbReference>
<dbReference type="Proteomes" id="UP001149954">
    <property type="component" value="Unassembled WGS sequence"/>
</dbReference>
<evidence type="ECO:0000313" key="3">
    <source>
        <dbReference type="Proteomes" id="UP001149954"/>
    </source>
</evidence>
<dbReference type="AlphaFoldDB" id="A0A9W9XX33"/>
<organism evidence="2 3">
    <name type="scientific">Penicillium fimorum</name>
    <dbReference type="NCBI Taxonomy" id="1882269"/>
    <lineage>
        <taxon>Eukaryota</taxon>
        <taxon>Fungi</taxon>
        <taxon>Dikarya</taxon>
        <taxon>Ascomycota</taxon>
        <taxon>Pezizomycotina</taxon>
        <taxon>Eurotiomycetes</taxon>
        <taxon>Eurotiomycetidae</taxon>
        <taxon>Eurotiales</taxon>
        <taxon>Aspergillaceae</taxon>
        <taxon>Penicillium</taxon>
    </lineage>
</organism>
<feature type="region of interest" description="Disordered" evidence="1">
    <location>
        <begin position="1"/>
        <end position="62"/>
    </location>
</feature>
<evidence type="ECO:0000256" key="1">
    <source>
        <dbReference type="SAM" id="MobiDB-lite"/>
    </source>
</evidence>
<name>A0A9W9XX33_9EURO</name>
<comment type="caution">
    <text evidence="2">The sequence shown here is derived from an EMBL/GenBank/DDBJ whole genome shotgun (WGS) entry which is preliminary data.</text>
</comment>
<proteinExistence type="predicted"/>
<sequence>MTQKAVEQPVPPRCAMQGPDCEKEEEETRELGVFKQTQEGRKGGGKAPTLLIASNWPATETT</sequence>